<organism evidence="2 3">
    <name type="scientific">Prunus armeniaca</name>
    <name type="common">Apricot</name>
    <name type="synonym">Armeniaca vulgaris</name>
    <dbReference type="NCBI Taxonomy" id="36596"/>
    <lineage>
        <taxon>Eukaryota</taxon>
        <taxon>Viridiplantae</taxon>
        <taxon>Streptophyta</taxon>
        <taxon>Embryophyta</taxon>
        <taxon>Tracheophyta</taxon>
        <taxon>Spermatophyta</taxon>
        <taxon>Magnoliopsida</taxon>
        <taxon>eudicotyledons</taxon>
        <taxon>Gunneridae</taxon>
        <taxon>Pentapetalae</taxon>
        <taxon>rosids</taxon>
        <taxon>fabids</taxon>
        <taxon>Rosales</taxon>
        <taxon>Rosaceae</taxon>
        <taxon>Amygdaloideae</taxon>
        <taxon>Amygdaleae</taxon>
        <taxon>Prunus</taxon>
    </lineage>
</organism>
<evidence type="ECO:0000256" key="1">
    <source>
        <dbReference type="SAM" id="MobiDB-lite"/>
    </source>
</evidence>
<gene>
    <name evidence="2" type="ORF">CURHAP_LOCUS15548</name>
</gene>
<evidence type="ECO:0000313" key="3">
    <source>
        <dbReference type="Proteomes" id="UP000507222"/>
    </source>
</evidence>
<dbReference type="EMBL" id="CAEKDK010000002">
    <property type="protein sequence ID" value="CAB4269758.1"/>
    <property type="molecule type" value="Genomic_DNA"/>
</dbReference>
<sequence>MSDCLFEGKIRFKEHNRGSGRKVEKRTIDTSSTKTEDGVFNDTESIKDGDDVDIGGQSKRQFDLPVDLVPPSEVGPENGGTPKRKRKERPKEEKALEAGLLENEDEAQKYEARADNRTQNFVCGRWTRA</sequence>
<feature type="region of interest" description="Disordered" evidence="1">
    <location>
        <begin position="15"/>
        <end position="103"/>
    </location>
</feature>
<reference evidence="2 3" key="1">
    <citation type="submission" date="2020-05" db="EMBL/GenBank/DDBJ databases">
        <authorList>
            <person name="Campoy J."/>
            <person name="Schneeberger K."/>
            <person name="Spophaly S."/>
        </authorList>
    </citation>
    <scope>NUCLEOTIDE SEQUENCE [LARGE SCALE GENOMIC DNA]</scope>
    <source>
        <strain evidence="2">PruArmRojPasFocal</strain>
    </source>
</reference>
<evidence type="ECO:0000313" key="2">
    <source>
        <dbReference type="EMBL" id="CAB4269758.1"/>
    </source>
</evidence>
<name>A0A6J5U5H1_PRUAR</name>
<protein>
    <submittedName>
        <fullName evidence="2">Uncharacterized protein</fullName>
    </submittedName>
</protein>
<dbReference type="AlphaFoldDB" id="A0A6J5U5H1"/>
<proteinExistence type="predicted"/>
<accession>A0A6J5U5H1</accession>
<feature type="compositionally biased region" description="Basic and acidic residues" evidence="1">
    <location>
        <begin position="15"/>
        <end position="28"/>
    </location>
</feature>
<dbReference type="Proteomes" id="UP000507222">
    <property type="component" value="Unassembled WGS sequence"/>
</dbReference>